<accession>A0A917X5B8</accession>
<organism evidence="1 2">
    <name type="scientific">Micromonospora sonchi</name>
    <dbReference type="NCBI Taxonomy" id="1763543"/>
    <lineage>
        <taxon>Bacteria</taxon>
        <taxon>Bacillati</taxon>
        <taxon>Actinomycetota</taxon>
        <taxon>Actinomycetes</taxon>
        <taxon>Micromonosporales</taxon>
        <taxon>Micromonosporaceae</taxon>
        <taxon>Micromonospora</taxon>
    </lineage>
</organism>
<gene>
    <name evidence="1" type="ORF">GCM10011608_59680</name>
</gene>
<evidence type="ECO:0000313" key="2">
    <source>
        <dbReference type="Proteomes" id="UP000608890"/>
    </source>
</evidence>
<keyword evidence="2" id="KW-1185">Reference proteome</keyword>
<dbReference type="AlphaFoldDB" id="A0A917X5B8"/>
<name>A0A917X5B8_9ACTN</name>
<dbReference type="Proteomes" id="UP000608890">
    <property type="component" value="Unassembled WGS sequence"/>
</dbReference>
<reference evidence="1" key="2">
    <citation type="submission" date="2020-09" db="EMBL/GenBank/DDBJ databases">
        <authorList>
            <person name="Sun Q."/>
            <person name="Zhou Y."/>
        </authorList>
    </citation>
    <scope>NUCLEOTIDE SEQUENCE</scope>
    <source>
        <strain evidence="1">CGMCC 4.7312</strain>
    </source>
</reference>
<dbReference type="RefSeq" id="WP_189050406.1">
    <property type="nucleotide sequence ID" value="NZ_BMNB01000051.1"/>
</dbReference>
<comment type="caution">
    <text evidence="1">The sequence shown here is derived from an EMBL/GenBank/DDBJ whole genome shotgun (WGS) entry which is preliminary data.</text>
</comment>
<sequence length="398" mass="44388">MTIFSAITRTDPSPAVHGDGRFKFLDRVSGAYWDQIRDLIEDWFSRLCPDAQADVRGRLRSKDDRQFSGAFFELYLHECLLRMGYTVTCHPVLEGTTRRPDFLAEKDGRSIYVEARSASDSDVAVGAAARINAVYESLNRLDSPNFSLWIEVVRQGLGPLRAKPLRGRLERWLSGLDPDKVKLGGRRDDLPSHLYEEQTEGDDVGWIIEFWAIPKSSEARGREGVRPLGIFGGNAARVNDEVGILGALSDKGAAYGPLGAPFIVAVASSSMSLDDHDVYNALYGTEMLQITTAPDGTESHAVVREANGYWYAGDNWDHRRVSAVLVVKQLHPAFVGNQQHTIWEHPDPEHAVEALPMWRRAILGADSQMEFIDSPRAQTDWFGLGNPWPKGEPFPRQA</sequence>
<dbReference type="EMBL" id="BMNB01000051">
    <property type="protein sequence ID" value="GGM66498.1"/>
    <property type="molecule type" value="Genomic_DNA"/>
</dbReference>
<evidence type="ECO:0000313" key="1">
    <source>
        <dbReference type="EMBL" id="GGM66498.1"/>
    </source>
</evidence>
<protein>
    <submittedName>
        <fullName evidence="1">Uncharacterized protein</fullName>
    </submittedName>
</protein>
<reference evidence="1" key="1">
    <citation type="journal article" date="2014" name="Int. J. Syst. Evol. Microbiol.">
        <title>Complete genome sequence of Corynebacterium casei LMG S-19264T (=DSM 44701T), isolated from a smear-ripened cheese.</title>
        <authorList>
            <consortium name="US DOE Joint Genome Institute (JGI-PGF)"/>
            <person name="Walter F."/>
            <person name="Albersmeier A."/>
            <person name="Kalinowski J."/>
            <person name="Ruckert C."/>
        </authorList>
    </citation>
    <scope>NUCLEOTIDE SEQUENCE</scope>
    <source>
        <strain evidence="1">CGMCC 4.7312</strain>
    </source>
</reference>
<proteinExistence type="predicted"/>